<dbReference type="Proteomes" id="UP000694941">
    <property type="component" value="Unplaced"/>
</dbReference>
<evidence type="ECO:0000256" key="10">
    <source>
        <dbReference type="ARBA" id="ARBA00023054"/>
    </source>
</evidence>
<evidence type="ECO:0000256" key="11">
    <source>
        <dbReference type="ARBA" id="ARBA00023098"/>
    </source>
</evidence>
<keyword evidence="7 15" id="KW-0256">Endoplasmic reticulum</keyword>
<keyword evidence="8 15" id="KW-0276">Fatty acid metabolism</keyword>
<dbReference type="EC" id="4.2.1.134" evidence="4 15"/>
<evidence type="ECO:0000256" key="3">
    <source>
        <dbReference type="ARBA" id="ARBA00007811"/>
    </source>
</evidence>
<accession>A0ABM1BRP1</accession>
<dbReference type="InterPro" id="IPR007482">
    <property type="entry name" value="Tyr_Pase-like_PTPLA"/>
</dbReference>
<organism evidence="17 18">
    <name type="scientific">Limulus polyphemus</name>
    <name type="common">Atlantic horseshoe crab</name>
    <dbReference type="NCBI Taxonomy" id="6850"/>
    <lineage>
        <taxon>Eukaryota</taxon>
        <taxon>Metazoa</taxon>
        <taxon>Ecdysozoa</taxon>
        <taxon>Arthropoda</taxon>
        <taxon>Chelicerata</taxon>
        <taxon>Merostomata</taxon>
        <taxon>Xiphosura</taxon>
        <taxon>Limulidae</taxon>
        <taxon>Limulus</taxon>
    </lineage>
</organism>
<dbReference type="GeneID" id="106471301"/>
<comment type="similarity">
    <text evidence="3 15">Belongs to the very long-chain fatty acids dehydratase HACD family.</text>
</comment>
<comment type="catalytic activity">
    <reaction evidence="15">
        <text>a very-long-chain (3R)-3-hydroxyacyl-CoA = a very-long-chain (2E)-enoyl-CoA + H2O</text>
        <dbReference type="Rhea" id="RHEA:45812"/>
        <dbReference type="ChEBI" id="CHEBI:15377"/>
        <dbReference type="ChEBI" id="CHEBI:83728"/>
        <dbReference type="ChEBI" id="CHEBI:85440"/>
        <dbReference type="EC" id="4.2.1.134"/>
    </reaction>
</comment>
<evidence type="ECO:0000256" key="14">
    <source>
        <dbReference type="ARBA" id="ARBA00023239"/>
    </source>
</evidence>
<proteinExistence type="inferred from homology"/>
<feature type="transmembrane region" description="Helical" evidence="15">
    <location>
        <begin position="323"/>
        <end position="348"/>
    </location>
</feature>
<gene>
    <name evidence="18" type="primary">LOC106471301</name>
</gene>
<evidence type="ECO:0000256" key="8">
    <source>
        <dbReference type="ARBA" id="ARBA00022832"/>
    </source>
</evidence>
<feature type="transmembrane region" description="Helical" evidence="15">
    <location>
        <begin position="153"/>
        <end position="175"/>
    </location>
</feature>
<evidence type="ECO:0000256" key="9">
    <source>
        <dbReference type="ARBA" id="ARBA00022989"/>
    </source>
</evidence>
<comment type="caution">
    <text evidence="15">Lacks conserved residue(s) required for the propagation of feature annotation.</text>
</comment>
<evidence type="ECO:0000256" key="5">
    <source>
        <dbReference type="ARBA" id="ARBA00022516"/>
    </source>
</evidence>
<keyword evidence="5 15" id="KW-0444">Lipid biosynthesis</keyword>
<keyword evidence="6 15" id="KW-0812">Transmembrane</keyword>
<keyword evidence="13 15" id="KW-0275">Fatty acid biosynthesis</keyword>
<evidence type="ECO:0000256" key="7">
    <source>
        <dbReference type="ARBA" id="ARBA00022824"/>
    </source>
</evidence>
<dbReference type="RefSeq" id="XP_013787357.1">
    <property type="nucleotide sequence ID" value="XM_013931903.2"/>
</dbReference>
<dbReference type="InterPro" id="IPR008978">
    <property type="entry name" value="HSP20-like_chaperone"/>
</dbReference>
<keyword evidence="10" id="KW-0175">Coiled coil</keyword>
<comment type="pathway">
    <text evidence="2 15">Lipid metabolism; fatty acid biosynthesis.</text>
</comment>
<keyword evidence="9 15" id="KW-1133">Transmembrane helix</keyword>
<evidence type="ECO:0000259" key="16">
    <source>
        <dbReference type="PROSITE" id="PS51203"/>
    </source>
</evidence>
<comment type="function">
    <text evidence="15">Catalyzes the third of the four reactions of the long-chain fatty acids elongation cycle. This endoplasmic reticulum-bound enzymatic process, allows the addition of two carbons to the chain of long- and very long-chain fatty acids/VLCFAs per cycle. This enzyme catalyzes the dehydration of the 3-hydroxyacyl-CoA intermediate into trans-2,3-enoyl-CoA, within each cycle of fatty acid elongation. Thereby, it participates to the production of VLCFAs of different chain lengths that are involved in multiple biological processes as precursors of membrane lipids and lipid mediators.</text>
</comment>
<evidence type="ECO:0000256" key="12">
    <source>
        <dbReference type="ARBA" id="ARBA00023136"/>
    </source>
</evidence>
<dbReference type="Gene3D" id="2.60.40.790">
    <property type="match status" value="1"/>
</dbReference>
<evidence type="ECO:0000256" key="13">
    <source>
        <dbReference type="ARBA" id="ARBA00023160"/>
    </source>
</evidence>
<evidence type="ECO:0000256" key="6">
    <source>
        <dbReference type="ARBA" id="ARBA00022692"/>
    </source>
</evidence>
<dbReference type="CDD" id="cd06465">
    <property type="entry name" value="p23_hB-ind1_like"/>
    <property type="match status" value="1"/>
</dbReference>
<protein>
    <recommendedName>
        <fullName evidence="4 15">Very-long-chain (3R)-3-hydroxyacyl-CoA dehydratase</fullName>
        <ecNumber evidence="4 15">4.2.1.134</ecNumber>
    </recommendedName>
</protein>
<dbReference type="Pfam" id="PF04387">
    <property type="entry name" value="PTPLA"/>
    <property type="match status" value="1"/>
</dbReference>
<dbReference type="Pfam" id="PF04969">
    <property type="entry name" value="CS"/>
    <property type="match status" value="1"/>
</dbReference>
<sequence>MASSVLSPFVHWAQTETGISLRVELRNVKTPEVDVTENQLEFTASGIGAKGENVYHFVLDFYKTVLTESAQYRITDREVEFSIKKETAAWWPRIVAGEKKPAWLKVDFDKLITEDDEDEEDKEENFANSLSDVLKELEDHKKNRKKVEDFRKIYLLLYNTFQFVSFLCILILMTIRYTKEGPFSMDGTYEAVGKTMKFCQILQLMEVVHPLLRFTKGSILMPLIQITGRLIILFVMIDAEPRMQTKPVVFYLFLVYSLIEVVRYPYYMLKIYDINISFITWLRYTIWIPLYPLGFVCEGVIILRNIPYFEETGKFSVNLPNPWNVSFSFPTVMRVYLLIGFFPMLFYMMTHMYRQRVKIIGPKSWKTKKE</sequence>
<keyword evidence="14 15" id="KW-0456">Lyase</keyword>
<keyword evidence="12 15" id="KW-0472">Membrane</keyword>
<evidence type="ECO:0000313" key="18">
    <source>
        <dbReference type="RefSeq" id="XP_013787357.1"/>
    </source>
</evidence>
<reference evidence="18" key="1">
    <citation type="submission" date="2025-08" db="UniProtKB">
        <authorList>
            <consortium name="RefSeq"/>
        </authorList>
    </citation>
    <scope>IDENTIFICATION</scope>
    <source>
        <tissue evidence="18">Muscle</tissue>
    </source>
</reference>
<comment type="subcellular location">
    <subcellularLocation>
        <location evidence="1 15">Endoplasmic reticulum membrane</location>
        <topology evidence="1 15">Multi-pass membrane protein</topology>
    </subcellularLocation>
</comment>
<keyword evidence="17" id="KW-1185">Reference proteome</keyword>
<evidence type="ECO:0000256" key="15">
    <source>
        <dbReference type="RuleBase" id="RU363109"/>
    </source>
</evidence>
<dbReference type="PANTHER" id="PTHR11035">
    <property type="entry name" value="VERY-LONG-CHAIN (3R)-3-HYDROXYACYL-COA DEHYDRATASE"/>
    <property type="match status" value="1"/>
</dbReference>
<dbReference type="InterPro" id="IPR007052">
    <property type="entry name" value="CS_dom"/>
</dbReference>
<feature type="transmembrane region" description="Helical" evidence="15">
    <location>
        <begin position="281"/>
        <end position="303"/>
    </location>
</feature>
<dbReference type="PANTHER" id="PTHR11035:SF35">
    <property type="entry name" value="VERY-LONG-CHAIN (3R)-3-HYDROXYACYL-COA DEHYDRATASE"/>
    <property type="match status" value="1"/>
</dbReference>
<keyword evidence="11 15" id="KW-0443">Lipid metabolism</keyword>
<dbReference type="SUPFAM" id="SSF49764">
    <property type="entry name" value="HSP20-like chaperones"/>
    <property type="match status" value="1"/>
</dbReference>
<dbReference type="PROSITE" id="PS51203">
    <property type="entry name" value="CS"/>
    <property type="match status" value="1"/>
</dbReference>
<feature type="domain" description="CS" evidence="16">
    <location>
        <begin position="5"/>
        <end position="95"/>
    </location>
</feature>
<evidence type="ECO:0000256" key="1">
    <source>
        <dbReference type="ARBA" id="ARBA00004477"/>
    </source>
</evidence>
<name>A0ABM1BRP1_LIMPO</name>
<evidence type="ECO:0000313" key="17">
    <source>
        <dbReference type="Proteomes" id="UP000694941"/>
    </source>
</evidence>
<feature type="transmembrane region" description="Helical" evidence="15">
    <location>
        <begin position="249"/>
        <end position="269"/>
    </location>
</feature>
<evidence type="ECO:0000256" key="4">
    <source>
        <dbReference type="ARBA" id="ARBA00013122"/>
    </source>
</evidence>
<evidence type="ECO:0000256" key="2">
    <source>
        <dbReference type="ARBA" id="ARBA00005194"/>
    </source>
</evidence>